<proteinExistence type="predicted"/>
<feature type="transmembrane region" description="Helical" evidence="1">
    <location>
        <begin position="38"/>
        <end position="59"/>
    </location>
</feature>
<keyword evidence="1" id="KW-1133">Transmembrane helix</keyword>
<keyword evidence="1" id="KW-0812">Transmembrane</keyword>
<comment type="caution">
    <text evidence="2">The sequence shown here is derived from an EMBL/GenBank/DDBJ whole genome shotgun (WGS) entry which is preliminary data.</text>
</comment>
<evidence type="ECO:0000256" key="1">
    <source>
        <dbReference type="SAM" id="Phobius"/>
    </source>
</evidence>
<keyword evidence="1" id="KW-0472">Membrane</keyword>
<organism evidence="2 3">
    <name type="scientific">Desulfovibrio subterraneus</name>
    <dbReference type="NCBI Taxonomy" id="2718620"/>
    <lineage>
        <taxon>Bacteria</taxon>
        <taxon>Pseudomonadati</taxon>
        <taxon>Thermodesulfobacteriota</taxon>
        <taxon>Desulfovibrionia</taxon>
        <taxon>Desulfovibrionales</taxon>
        <taxon>Desulfovibrionaceae</taxon>
        <taxon>Desulfovibrio</taxon>
    </lineage>
</organism>
<sequence>MIRASDRFVHGFVFFTSSIALYSATINGIEIISIGDIVFYTLFFILMSSSVVLLVAGYYHCVIVNDGTITFVGIAPWCFVKSKCDSYNDVVHKDKVKGGINLGKIFLSEKEYVVSFDVSGICSSCGSE</sequence>
<dbReference type="Proteomes" id="UP000503840">
    <property type="component" value="Unassembled WGS sequence"/>
</dbReference>
<evidence type="ECO:0000313" key="2">
    <source>
        <dbReference type="EMBL" id="GFM32756.1"/>
    </source>
</evidence>
<protein>
    <submittedName>
        <fullName evidence="2">Uncharacterized protein</fullName>
    </submittedName>
</protein>
<reference evidence="2 3" key="1">
    <citation type="submission" date="2020-05" db="EMBL/GenBank/DDBJ databases">
        <title>Draft genome sequence of Desulfovibrio sp. strain HN2T.</title>
        <authorList>
            <person name="Ueno A."/>
            <person name="Tamazawa S."/>
            <person name="Tamamura S."/>
            <person name="Murakami T."/>
            <person name="Kiyama T."/>
            <person name="Inomata H."/>
            <person name="Amano Y."/>
            <person name="Miyakawa K."/>
            <person name="Tamaki H."/>
            <person name="Naganuma T."/>
            <person name="Kaneko K."/>
        </authorList>
    </citation>
    <scope>NUCLEOTIDE SEQUENCE [LARGE SCALE GENOMIC DNA]</scope>
    <source>
        <strain evidence="2 3">HN2</strain>
    </source>
</reference>
<dbReference type="EMBL" id="BLVO01000012">
    <property type="protein sequence ID" value="GFM32756.1"/>
    <property type="molecule type" value="Genomic_DNA"/>
</dbReference>
<evidence type="ECO:0000313" key="3">
    <source>
        <dbReference type="Proteomes" id="UP000503840"/>
    </source>
</evidence>
<gene>
    <name evidence="2" type="ORF">DSM101010T_11210</name>
</gene>
<dbReference type="AlphaFoldDB" id="A0A7J0BGG8"/>
<keyword evidence="3" id="KW-1185">Reference proteome</keyword>
<feature type="transmembrane region" description="Helical" evidence="1">
    <location>
        <begin position="12"/>
        <end position="32"/>
    </location>
</feature>
<accession>A0A7J0BGG8</accession>
<name>A0A7J0BGG8_9BACT</name>